<name>A0A922EBK5_CARIL</name>
<sequence length="279" mass="32108">MSFPHSIGVLTLFICGYQAHFASLIMALTFRVPNVSAFLLKSSPSLAYPYPKRTKMSLIVRSNASLSASAGSTSRRLPILLFDIMDTLVRDPFYHDVPAFFGMSLKELIECKHPTAWIEFEKGMIDEVELSRIFFKDGRSFDLEGMKNCMRRGYSYIEGVEELLHALKQNKYEIHAFTNYPIWYEMIEDKLKVSRYLSWTFCSCINGKRKPDPDFYLDVLSQLEVNSENCIFIDDRLKNVEAAAEVGIVSLHFKNTNLLLQDLSSMGIDFSVEENHRQY</sequence>
<dbReference type="EMBL" id="CM031832">
    <property type="protein sequence ID" value="KAG6700543.1"/>
    <property type="molecule type" value="Genomic_DNA"/>
</dbReference>
<evidence type="ECO:0000313" key="2">
    <source>
        <dbReference type="Proteomes" id="UP000811246"/>
    </source>
</evidence>
<dbReference type="InterPro" id="IPR006439">
    <property type="entry name" value="HAD-SF_hydro_IA"/>
</dbReference>
<proteinExistence type="predicted"/>
<gene>
    <name evidence="1" type="ORF">I3842_08G117500</name>
</gene>
<dbReference type="PANTHER" id="PTHR43611:SF3">
    <property type="entry name" value="FLAVIN MONONUCLEOTIDE HYDROLASE 1, CHLOROPLATIC"/>
    <property type="match status" value="1"/>
</dbReference>
<dbReference type="Proteomes" id="UP000811246">
    <property type="component" value="Chromosome 8"/>
</dbReference>
<dbReference type="NCBIfam" id="TIGR01509">
    <property type="entry name" value="HAD-SF-IA-v3"/>
    <property type="match status" value="1"/>
</dbReference>
<dbReference type="Pfam" id="PF00702">
    <property type="entry name" value="Hydrolase"/>
    <property type="match status" value="1"/>
</dbReference>
<evidence type="ECO:0000313" key="1">
    <source>
        <dbReference type="EMBL" id="KAG6700543.1"/>
    </source>
</evidence>
<dbReference type="AlphaFoldDB" id="A0A922EBK5"/>
<dbReference type="PANTHER" id="PTHR43611">
    <property type="entry name" value="ALPHA-D-GLUCOSE 1-PHOSPHATE PHOSPHATASE"/>
    <property type="match status" value="1"/>
</dbReference>
<protein>
    <submittedName>
        <fullName evidence="1">Uncharacterized protein</fullName>
    </submittedName>
</protein>
<accession>A0A922EBK5</accession>
<reference evidence="1" key="1">
    <citation type="submission" date="2021-01" db="EMBL/GenBank/DDBJ databases">
        <authorList>
            <person name="Lovell J.T."/>
            <person name="Bentley N."/>
            <person name="Bhattarai G."/>
            <person name="Jenkins J.W."/>
            <person name="Sreedasyam A."/>
            <person name="Alarcon Y."/>
            <person name="Bock C."/>
            <person name="Boston L."/>
            <person name="Carlson J."/>
            <person name="Cervantes K."/>
            <person name="Clermont K."/>
            <person name="Krom N."/>
            <person name="Kubenka K."/>
            <person name="Mamidi S."/>
            <person name="Mattison C."/>
            <person name="Monteros M."/>
            <person name="Pisani C."/>
            <person name="Plott C."/>
            <person name="Rajasekar S."/>
            <person name="Rhein H.S."/>
            <person name="Rohla C."/>
            <person name="Song M."/>
            <person name="Hilaire R.S."/>
            <person name="Shu S."/>
            <person name="Wells L."/>
            <person name="Wang X."/>
            <person name="Webber J."/>
            <person name="Heerema R.J."/>
            <person name="Klein P."/>
            <person name="Conner P."/>
            <person name="Grauke L."/>
            <person name="Grimwood J."/>
            <person name="Schmutz J."/>
            <person name="Randall J.J."/>
        </authorList>
    </citation>
    <scope>NUCLEOTIDE SEQUENCE</scope>
    <source>
        <tissue evidence="1">Leaf</tissue>
    </source>
</reference>
<organism evidence="1 2">
    <name type="scientific">Carya illinoinensis</name>
    <name type="common">Pecan</name>
    <dbReference type="NCBI Taxonomy" id="32201"/>
    <lineage>
        <taxon>Eukaryota</taxon>
        <taxon>Viridiplantae</taxon>
        <taxon>Streptophyta</taxon>
        <taxon>Embryophyta</taxon>
        <taxon>Tracheophyta</taxon>
        <taxon>Spermatophyta</taxon>
        <taxon>Magnoliopsida</taxon>
        <taxon>eudicotyledons</taxon>
        <taxon>Gunneridae</taxon>
        <taxon>Pentapetalae</taxon>
        <taxon>rosids</taxon>
        <taxon>fabids</taxon>
        <taxon>Fagales</taxon>
        <taxon>Juglandaceae</taxon>
        <taxon>Carya</taxon>
    </lineage>
</organism>
<comment type="caution">
    <text evidence="1">The sequence shown here is derived from an EMBL/GenBank/DDBJ whole genome shotgun (WGS) entry which is preliminary data.</text>
</comment>